<dbReference type="Pfam" id="PF07528">
    <property type="entry name" value="DZF_N"/>
    <property type="match status" value="1"/>
</dbReference>
<dbReference type="EMBL" id="JADBJN010000002">
    <property type="protein sequence ID" value="KAG5676162.1"/>
    <property type="molecule type" value="Genomic_DNA"/>
</dbReference>
<dbReference type="InterPro" id="IPR003604">
    <property type="entry name" value="Matrin/U1-like-C_Znf_C2H2"/>
</dbReference>
<reference evidence="6" key="1">
    <citation type="submission" date="2021-03" db="EMBL/GenBank/DDBJ databases">
        <title>Chromosome level genome of the anhydrobiotic midge Polypedilum vanderplanki.</title>
        <authorList>
            <person name="Yoshida Y."/>
            <person name="Kikawada T."/>
            <person name="Gusev O."/>
        </authorList>
    </citation>
    <scope>NUCLEOTIDE SEQUENCE</scope>
    <source>
        <strain evidence="6">NIAS01</strain>
        <tissue evidence="6">Whole body or cell culture</tissue>
    </source>
</reference>
<evidence type="ECO:0000259" key="5">
    <source>
        <dbReference type="PROSITE" id="PS51703"/>
    </source>
</evidence>
<dbReference type="Pfam" id="PF12171">
    <property type="entry name" value="zf-C2H2_jaz"/>
    <property type="match status" value="1"/>
</dbReference>
<feature type="region of interest" description="Disordered" evidence="4">
    <location>
        <begin position="521"/>
        <end position="557"/>
    </location>
</feature>
<dbReference type="InterPro" id="IPR013087">
    <property type="entry name" value="Znf_C2H2_type"/>
</dbReference>
<dbReference type="InterPro" id="IPR022755">
    <property type="entry name" value="Znf_C2H2_jaz"/>
</dbReference>
<dbReference type="FunFam" id="3.30.160.60:FF:000210">
    <property type="entry name" value="Zinc finger RNA-binding protein 2"/>
    <property type="match status" value="1"/>
</dbReference>
<dbReference type="Gene3D" id="1.10.1410.40">
    <property type="match status" value="1"/>
</dbReference>
<dbReference type="SMART" id="SM00451">
    <property type="entry name" value="ZnF_U1"/>
    <property type="match status" value="3"/>
</dbReference>
<feature type="region of interest" description="Disordered" evidence="4">
    <location>
        <begin position="296"/>
        <end position="325"/>
    </location>
</feature>
<accession>A0A9J6C2B4</accession>
<evidence type="ECO:0000256" key="4">
    <source>
        <dbReference type="SAM" id="MobiDB-lite"/>
    </source>
</evidence>
<dbReference type="OrthoDB" id="8898434at2759"/>
<feature type="compositionally biased region" description="Low complexity" evidence="4">
    <location>
        <begin position="530"/>
        <end position="542"/>
    </location>
</feature>
<feature type="region of interest" description="Disordered" evidence="4">
    <location>
        <begin position="821"/>
        <end position="868"/>
    </location>
</feature>
<dbReference type="Gene3D" id="3.30.160.60">
    <property type="entry name" value="Classic Zinc Finger"/>
    <property type="match status" value="3"/>
</dbReference>
<feature type="compositionally biased region" description="Basic and acidic residues" evidence="4">
    <location>
        <begin position="845"/>
        <end position="855"/>
    </location>
</feature>
<organism evidence="6 7">
    <name type="scientific">Polypedilum vanderplanki</name>
    <name type="common">Sleeping chironomid midge</name>
    <dbReference type="NCBI Taxonomy" id="319348"/>
    <lineage>
        <taxon>Eukaryota</taxon>
        <taxon>Metazoa</taxon>
        <taxon>Ecdysozoa</taxon>
        <taxon>Arthropoda</taxon>
        <taxon>Hexapoda</taxon>
        <taxon>Insecta</taxon>
        <taxon>Pterygota</taxon>
        <taxon>Neoptera</taxon>
        <taxon>Endopterygota</taxon>
        <taxon>Diptera</taxon>
        <taxon>Nematocera</taxon>
        <taxon>Chironomoidea</taxon>
        <taxon>Chironomidae</taxon>
        <taxon>Chironominae</taxon>
        <taxon>Polypedilum</taxon>
        <taxon>Polypedilum</taxon>
    </lineage>
</organism>
<dbReference type="SUPFAM" id="SSF57667">
    <property type="entry name" value="beta-beta-alpha zinc fingers"/>
    <property type="match status" value="3"/>
</dbReference>
<dbReference type="GO" id="GO:0003725">
    <property type="term" value="F:double-stranded RNA binding"/>
    <property type="evidence" value="ECO:0007669"/>
    <property type="project" value="TreeGrafter"/>
</dbReference>
<feature type="compositionally biased region" description="Polar residues" evidence="4">
    <location>
        <begin position="242"/>
        <end position="255"/>
    </location>
</feature>
<evidence type="ECO:0000313" key="6">
    <source>
        <dbReference type="EMBL" id="KAG5676162.1"/>
    </source>
</evidence>
<dbReference type="PANTHER" id="PTHR45762">
    <property type="entry name" value="ZINC FINGER RNA-BINDING PROTEIN"/>
    <property type="match status" value="1"/>
</dbReference>
<gene>
    <name evidence="6" type="ORF">PVAND_006011</name>
</gene>
<dbReference type="SMART" id="SM00572">
    <property type="entry name" value="DZF"/>
    <property type="match status" value="1"/>
</dbReference>
<dbReference type="FunFam" id="3.30.160.60:FF:002080">
    <property type="entry name" value="Zinc finger RNA-binding protein"/>
    <property type="match status" value="1"/>
</dbReference>
<dbReference type="Proteomes" id="UP001107558">
    <property type="component" value="Chromosome 2"/>
</dbReference>
<keyword evidence="2" id="KW-0863">Zinc-finger</keyword>
<dbReference type="PANTHER" id="PTHR45762:SF3">
    <property type="entry name" value="ZINC-FINGER PROTEIN AT 72D, ISOFORM B"/>
    <property type="match status" value="1"/>
</dbReference>
<protein>
    <recommendedName>
        <fullName evidence="5">DZF domain-containing protein</fullName>
    </recommendedName>
</protein>
<feature type="compositionally biased region" description="Low complexity" evidence="4">
    <location>
        <begin position="137"/>
        <end position="151"/>
    </location>
</feature>
<dbReference type="SMART" id="SM00355">
    <property type="entry name" value="ZnF_C2H2"/>
    <property type="match status" value="3"/>
</dbReference>
<dbReference type="PROSITE" id="PS00028">
    <property type="entry name" value="ZINC_FINGER_C2H2_1"/>
    <property type="match status" value="1"/>
</dbReference>
<dbReference type="GO" id="GO:0071011">
    <property type="term" value="C:precatalytic spliceosome"/>
    <property type="evidence" value="ECO:0007669"/>
    <property type="project" value="TreeGrafter"/>
</dbReference>
<feature type="region of interest" description="Disordered" evidence="4">
    <location>
        <begin position="136"/>
        <end position="157"/>
    </location>
</feature>
<dbReference type="InterPro" id="IPR043519">
    <property type="entry name" value="NT_sf"/>
</dbReference>
<dbReference type="GO" id="GO:0008270">
    <property type="term" value="F:zinc ion binding"/>
    <property type="evidence" value="ECO:0007669"/>
    <property type="project" value="UniProtKB-KW"/>
</dbReference>
<feature type="region of interest" description="Disordered" evidence="4">
    <location>
        <begin position="177"/>
        <end position="206"/>
    </location>
</feature>
<feature type="domain" description="DZF" evidence="5">
    <location>
        <begin position="452"/>
        <end position="858"/>
    </location>
</feature>
<feature type="compositionally biased region" description="Low complexity" evidence="4">
    <location>
        <begin position="177"/>
        <end position="186"/>
    </location>
</feature>
<dbReference type="GO" id="GO:0003727">
    <property type="term" value="F:single-stranded RNA binding"/>
    <property type="evidence" value="ECO:0007669"/>
    <property type="project" value="TreeGrafter"/>
</dbReference>
<dbReference type="AlphaFoldDB" id="A0A9J6C2B4"/>
<dbReference type="InterPro" id="IPR049401">
    <property type="entry name" value="DZF_dom_N"/>
</dbReference>
<dbReference type="InterPro" id="IPR036236">
    <property type="entry name" value="Znf_C2H2_sf"/>
</dbReference>
<keyword evidence="1" id="KW-0479">Metal-binding</keyword>
<evidence type="ECO:0000313" key="7">
    <source>
        <dbReference type="Proteomes" id="UP001107558"/>
    </source>
</evidence>
<name>A0A9J6C2B4_POLVA</name>
<proteinExistence type="predicted"/>
<dbReference type="InterPro" id="IPR006561">
    <property type="entry name" value="DZF_dom"/>
</dbReference>
<dbReference type="Pfam" id="PF20965">
    <property type="entry name" value="DZF_C"/>
    <property type="match status" value="1"/>
</dbReference>
<evidence type="ECO:0000256" key="2">
    <source>
        <dbReference type="ARBA" id="ARBA00022771"/>
    </source>
</evidence>
<sequence>MNNQTGHNWMQFQHGGTQFGTPGSASYTPAAAQSGYVTPSYTTTSQQQQRTTGYDQSQTYASQTYATTAQPYEYGYGRPTQAYDTTKTYYQQAGQNYVAPTYDSSATNAAAKAATSYAQPPRTTIQQKATQYSTSYATAKQPQQQQHQQAANTSSTYSSYDTALYSAATVYMAQQNKTANTQQQQTGWPNKKGQAFKPRKNPAPKPQQIHYCDVCKISCAGPQTYREHLEGQKHKKREALQKAQQDPQQTTTAVTTQRGSNLRCELCDVTCTGNDAYSAHVRGSKHQKVVKLHTKLGKPIPSADPTPVGAKEKEGEDNETPSEDVKPVGEEYIEEMKDADGKVVTFNCKLCDCKFNDPNAKEMHTKGRRHRLQYKKKVQPDLVVDVKPTLRQRKLAEREKQRHAMHDDFWNRRRMGDGENEDEERLYWEERRREEEMGNPGMAWTGNFPRVRPLMGFPPMFNMMNGRRVETLDDRHVIARHAEIYPKEEELQAIQKIVSHTERALKLVSDAMTVQVQEPVKEEKMEVQTDNDTNKTNGTETKTGSENKENGSGNQNQMISFQKDTEGTVRLLKGVMRVGLLAKGLLLQGDDTVQLVVLCAEKPTSGVLKRVLQELPIQLKKVGEDSKYTVTMAPVEGAVLVTDGSITVKVSLTSPLLREPADNNTESVSNSEDLLPREPCLQALRSLRQSKWFQARATGLQSCVMIMRILRDLCQRNPTFSPLNQWAMELLTEKVIASASIPLSPGDCLRRIMECLSSGFLLSHIGIMDPCEKEPVDALNGLSKQQREDITMQSQQFLRFIAFRQIHKVLGMDPLPVQKYQGNRPWKFNTSRKRRRSGTEPSEGDSQKLVKKEGENNVSESGAAEKMN</sequence>
<dbReference type="Gene3D" id="3.30.460.10">
    <property type="entry name" value="Beta Polymerase, domain 2"/>
    <property type="match status" value="1"/>
</dbReference>
<dbReference type="InterPro" id="IPR049402">
    <property type="entry name" value="DZF_dom_C"/>
</dbReference>
<dbReference type="FunFam" id="1.10.1410.40:FF:000001">
    <property type="entry name" value="interleukin enhancer-binding factor 3 isoform X1"/>
    <property type="match status" value="1"/>
</dbReference>
<feature type="region of interest" description="Disordered" evidence="4">
    <location>
        <begin position="229"/>
        <end position="255"/>
    </location>
</feature>
<evidence type="ECO:0000256" key="3">
    <source>
        <dbReference type="ARBA" id="ARBA00022833"/>
    </source>
</evidence>
<comment type="caution">
    <text evidence="6">The sequence shown here is derived from an EMBL/GenBank/DDBJ whole genome shotgun (WGS) entry which is preliminary data.</text>
</comment>
<evidence type="ECO:0000256" key="1">
    <source>
        <dbReference type="ARBA" id="ARBA00022723"/>
    </source>
</evidence>
<dbReference type="PROSITE" id="PS51703">
    <property type="entry name" value="DZF"/>
    <property type="match status" value="1"/>
</dbReference>
<keyword evidence="7" id="KW-1185">Reference proteome</keyword>
<keyword evidence="3" id="KW-0862">Zinc</keyword>
<dbReference type="Pfam" id="PF12874">
    <property type="entry name" value="zf-met"/>
    <property type="match status" value="2"/>
</dbReference>